<gene>
    <name evidence="2" type="ORF">Kpho01_65450</name>
</gene>
<dbReference type="RefSeq" id="WP_051778349.1">
    <property type="nucleotide sequence ID" value="NZ_BSRX01000054.1"/>
</dbReference>
<reference evidence="2" key="1">
    <citation type="submission" date="2023-02" db="EMBL/GenBank/DDBJ databases">
        <title>Kitasatospora phosalacinea NBRC 14362.</title>
        <authorList>
            <person name="Ichikawa N."/>
            <person name="Sato H."/>
            <person name="Tonouchi N."/>
        </authorList>
    </citation>
    <scope>NUCLEOTIDE SEQUENCE</scope>
    <source>
        <strain evidence="2">NBRC 14362</strain>
    </source>
</reference>
<sequence length="183" mass="19896">MIIASHGRPGAGKSTFTGMLRDELAGRGHPVALVKLGAPLYDLQAAVYRAAGMPVPESGRQDGALLNTLGQHLRRINPDSLTGRFERTAAELLRDRPDMVVLCDDMRPADVEALRKLDAVFVQVWAPDDLRLSRKSGRGDLSKGADDHPTEGDVAEADHRVENTGSLTALRERARLLATEVLR</sequence>
<comment type="caution">
    <text evidence="2">The sequence shown here is derived from an EMBL/GenBank/DDBJ whole genome shotgun (WGS) entry which is preliminary data.</text>
</comment>
<name>A0A9W6PPB8_9ACTN</name>
<feature type="region of interest" description="Disordered" evidence="1">
    <location>
        <begin position="135"/>
        <end position="155"/>
    </location>
</feature>
<dbReference type="EMBL" id="BSRX01000054">
    <property type="protein sequence ID" value="GLW58534.1"/>
    <property type="molecule type" value="Genomic_DNA"/>
</dbReference>
<dbReference type="SUPFAM" id="SSF52540">
    <property type="entry name" value="P-loop containing nucleoside triphosphate hydrolases"/>
    <property type="match status" value="1"/>
</dbReference>
<dbReference type="InterPro" id="IPR027417">
    <property type="entry name" value="P-loop_NTPase"/>
</dbReference>
<evidence type="ECO:0000313" key="3">
    <source>
        <dbReference type="Proteomes" id="UP001165143"/>
    </source>
</evidence>
<evidence type="ECO:0000256" key="1">
    <source>
        <dbReference type="SAM" id="MobiDB-lite"/>
    </source>
</evidence>
<proteinExistence type="predicted"/>
<dbReference type="OrthoDB" id="9133683at2"/>
<accession>A0A9W6PPB8</accession>
<evidence type="ECO:0000313" key="2">
    <source>
        <dbReference type="EMBL" id="GLW58534.1"/>
    </source>
</evidence>
<organism evidence="2 3">
    <name type="scientific">Kitasatospora phosalacinea</name>
    <dbReference type="NCBI Taxonomy" id="2065"/>
    <lineage>
        <taxon>Bacteria</taxon>
        <taxon>Bacillati</taxon>
        <taxon>Actinomycetota</taxon>
        <taxon>Actinomycetes</taxon>
        <taxon>Kitasatosporales</taxon>
        <taxon>Streptomycetaceae</taxon>
        <taxon>Kitasatospora</taxon>
    </lineage>
</organism>
<dbReference type="Gene3D" id="3.40.50.300">
    <property type="entry name" value="P-loop containing nucleotide triphosphate hydrolases"/>
    <property type="match status" value="1"/>
</dbReference>
<dbReference type="Proteomes" id="UP001165143">
    <property type="component" value="Unassembled WGS sequence"/>
</dbReference>
<dbReference type="AlphaFoldDB" id="A0A9W6PPB8"/>
<protein>
    <submittedName>
        <fullName evidence="2">Uncharacterized protein</fullName>
    </submittedName>
</protein>